<dbReference type="GO" id="GO:0016020">
    <property type="term" value="C:membrane"/>
    <property type="evidence" value="ECO:0007669"/>
    <property type="project" value="UniProtKB-SubCell"/>
</dbReference>
<evidence type="ECO:0000256" key="2">
    <source>
        <dbReference type="ARBA" id="ARBA00007362"/>
    </source>
</evidence>
<proteinExistence type="inferred from homology"/>
<feature type="transmembrane region" description="Helical" evidence="6">
    <location>
        <begin position="91"/>
        <end position="114"/>
    </location>
</feature>
<feature type="transmembrane region" description="Helical" evidence="6">
    <location>
        <begin position="35"/>
        <end position="54"/>
    </location>
</feature>
<dbReference type="InterPro" id="IPR037185">
    <property type="entry name" value="EmrE-like"/>
</dbReference>
<dbReference type="PANTHER" id="PTHR32322:SF2">
    <property type="entry name" value="EAMA DOMAIN-CONTAINING PROTEIN"/>
    <property type="match status" value="1"/>
</dbReference>
<dbReference type="RefSeq" id="WP_149818756.1">
    <property type="nucleotide sequence ID" value="NZ_VUOA01000027.1"/>
</dbReference>
<feature type="domain" description="EamA" evidence="7">
    <location>
        <begin position="151"/>
        <end position="282"/>
    </location>
</feature>
<organism evidence="8 9">
    <name type="scientific">Salinarimonas soli</name>
    <dbReference type="NCBI Taxonomy" id="1638099"/>
    <lineage>
        <taxon>Bacteria</taxon>
        <taxon>Pseudomonadati</taxon>
        <taxon>Pseudomonadota</taxon>
        <taxon>Alphaproteobacteria</taxon>
        <taxon>Hyphomicrobiales</taxon>
        <taxon>Salinarimonadaceae</taxon>
        <taxon>Salinarimonas</taxon>
    </lineage>
</organism>
<evidence type="ECO:0000256" key="6">
    <source>
        <dbReference type="SAM" id="Phobius"/>
    </source>
</evidence>
<evidence type="ECO:0000256" key="4">
    <source>
        <dbReference type="ARBA" id="ARBA00022989"/>
    </source>
</evidence>
<feature type="transmembrane region" description="Helical" evidence="6">
    <location>
        <begin position="267"/>
        <end position="286"/>
    </location>
</feature>
<dbReference type="EMBL" id="VUOA01000027">
    <property type="protein sequence ID" value="KAA2236359.1"/>
    <property type="molecule type" value="Genomic_DNA"/>
</dbReference>
<dbReference type="Proteomes" id="UP000323142">
    <property type="component" value="Unassembled WGS sequence"/>
</dbReference>
<keyword evidence="9" id="KW-1185">Reference proteome</keyword>
<name>A0A5B2VDE1_9HYPH</name>
<evidence type="ECO:0000313" key="8">
    <source>
        <dbReference type="EMBL" id="KAA2236359.1"/>
    </source>
</evidence>
<feature type="transmembrane region" description="Helical" evidence="6">
    <location>
        <begin position="66"/>
        <end position="85"/>
    </location>
</feature>
<evidence type="ECO:0000256" key="3">
    <source>
        <dbReference type="ARBA" id="ARBA00022692"/>
    </source>
</evidence>
<reference evidence="8 9" key="2">
    <citation type="submission" date="2019-09" db="EMBL/GenBank/DDBJ databases">
        <authorList>
            <person name="Jin C."/>
        </authorList>
    </citation>
    <scope>NUCLEOTIDE SEQUENCE [LARGE SCALE GENOMIC DNA]</scope>
    <source>
        <strain evidence="8 9">BN140002</strain>
    </source>
</reference>
<protein>
    <submittedName>
        <fullName evidence="8">DMT family transporter</fullName>
    </submittedName>
</protein>
<dbReference type="InterPro" id="IPR050638">
    <property type="entry name" value="AA-Vitamin_Transporters"/>
</dbReference>
<sequence length="291" mass="28837">MTPATKATALLVANGAVIATNTILARGAAEAGVAPLLYAFASACGAALALGAFRATRGPVSIPSPVARYGALAGLLSVAVPQALIYSASAYVSAGIASLAYAFPTPLTFALAALVGVERATPGRAAGIGIAFAGAVMLAVSRTTGLSGDALWVGLAMLAPVSIACGNIYRQRFWPPGAQPLDLAFAMSAGGALWLLLALVPAGGLALPSPIGAGYLALAALVATGGNVIYFELQRTGGIVSFSQIGYVGAVLGLLGGVVLLGERYAALTWIAAGVIAAGVAISEVMKRREA</sequence>
<feature type="transmembrane region" description="Helical" evidence="6">
    <location>
        <begin position="126"/>
        <end position="144"/>
    </location>
</feature>
<comment type="subcellular location">
    <subcellularLocation>
        <location evidence="1">Membrane</location>
        <topology evidence="1">Multi-pass membrane protein</topology>
    </subcellularLocation>
</comment>
<keyword evidence="5 6" id="KW-0472">Membrane</keyword>
<comment type="similarity">
    <text evidence="2">Belongs to the EamA transporter family.</text>
</comment>
<dbReference type="OrthoDB" id="8688375at2"/>
<feature type="domain" description="EamA" evidence="7">
    <location>
        <begin position="9"/>
        <end position="138"/>
    </location>
</feature>
<gene>
    <name evidence="8" type="ORF">F0L46_14550</name>
</gene>
<dbReference type="PANTHER" id="PTHR32322">
    <property type="entry name" value="INNER MEMBRANE TRANSPORTER"/>
    <property type="match status" value="1"/>
</dbReference>
<feature type="transmembrane region" description="Helical" evidence="6">
    <location>
        <begin position="213"/>
        <end position="233"/>
    </location>
</feature>
<evidence type="ECO:0000256" key="1">
    <source>
        <dbReference type="ARBA" id="ARBA00004141"/>
    </source>
</evidence>
<feature type="transmembrane region" description="Helical" evidence="6">
    <location>
        <begin position="181"/>
        <end position="207"/>
    </location>
</feature>
<dbReference type="AlphaFoldDB" id="A0A5B2VDE1"/>
<feature type="transmembrane region" description="Helical" evidence="6">
    <location>
        <begin position="150"/>
        <end position="169"/>
    </location>
</feature>
<comment type="caution">
    <text evidence="8">The sequence shown here is derived from an EMBL/GenBank/DDBJ whole genome shotgun (WGS) entry which is preliminary data.</text>
</comment>
<accession>A0A5B2VDE1</accession>
<keyword evidence="4 6" id="KW-1133">Transmembrane helix</keyword>
<reference evidence="8 9" key="1">
    <citation type="submission" date="2019-09" db="EMBL/GenBank/DDBJ databases">
        <title>Salinarimonas rosea gen. nov., sp. nov., a new member of the a-2 subgroup of the Proteobacteria.</title>
        <authorList>
            <person name="Liu J."/>
        </authorList>
    </citation>
    <scope>NUCLEOTIDE SEQUENCE [LARGE SCALE GENOMIC DNA]</scope>
    <source>
        <strain evidence="8 9">BN140002</strain>
    </source>
</reference>
<evidence type="ECO:0000313" key="9">
    <source>
        <dbReference type="Proteomes" id="UP000323142"/>
    </source>
</evidence>
<dbReference type="InterPro" id="IPR000620">
    <property type="entry name" value="EamA_dom"/>
</dbReference>
<evidence type="ECO:0000256" key="5">
    <source>
        <dbReference type="ARBA" id="ARBA00023136"/>
    </source>
</evidence>
<keyword evidence="3 6" id="KW-0812">Transmembrane</keyword>
<dbReference type="SUPFAM" id="SSF103481">
    <property type="entry name" value="Multidrug resistance efflux transporter EmrE"/>
    <property type="match status" value="2"/>
</dbReference>
<feature type="transmembrane region" description="Helical" evidence="6">
    <location>
        <begin position="245"/>
        <end position="261"/>
    </location>
</feature>
<dbReference type="Pfam" id="PF00892">
    <property type="entry name" value="EamA"/>
    <property type="match status" value="2"/>
</dbReference>
<evidence type="ECO:0000259" key="7">
    <source>
        <dbReference type="Pfam" id="PF00892"/>
    </source>
</evidence>